<proteinExistence type="predicted"/>
<evidence type="ECO:0000313" key="2">
    <source>
        <dbReference type="Proteomes" id="UP000535406"/>
    </source>
</evidence>
<dbReference type="RefSeq" id="WP_184139979.1">
    <property type="nucleotide sequence ID" value="NZ_JACHIK010000001.1"/>
</dbReference>
<name>A0A7W8DTF4_9HYPH</name>
<protein>
    <submittedName>
        <fullName evidence="1">Uncharacterized protein</fullName>
    </submittedName>
</protein>
<sequence length="91" mass="9912">MNAAASSNKNLYPYYTTSELARAATAPRLSTAERIRMLDEINRRDAAEADDVLSALKVAEEFMSGFEGDEMQDGIDGKLAIIRAAIAKQSN</sequence>
<keyword evidence="2" id="KW-1185">Reference proteome</keyword>
<accession>A0A7W8DTF4</accession>
<comment type="caution">
    <text evidence="1">The sequence shown here is derived from an EMBL/GenBank/DDBJ whole genome shotgun (WGS) entry which is preliminary data.</text>
</comment>
<gene>
    <name evidence="1" type="ORF">HNQ66_000214</name>
</gene>
<evidence type="ECO:0000313" key="1">
    <source>
        <dbReference type="EMBL" id="MBB5040836.1"/>
    </source>
</evidence>
<dbReference type="EMBL" id="JACHIK010000001">
    <property type="protein sequence ID" value="MBB5040836.1"/>
    <property type="molecule type" value="Genomic_DNA"/>
</dbReference>
<reference evidence="1 2" key="1">
    <citation type="submission" date="2020-08" db="EMBL/GenBank/DDBJ databases">
        <title>Genomic Encyclopedia of Type Strains, Phase IV (KMG-IV): sequencing the most valuable type-strain genomes for metagenomic binning, comparative biology and taxonomic classification.</title>
        <authorList>
            <person name="Goeker M."/>
        </authorList>
    </citation>
    <scope>NUCLEOTIDE SEQUENCE [LARGE SCALE GENOMIC DNA]</scope>
    <source>
        <strain evidence="1 2">DSM 21319</strain>
    </source>
</reference>
<dbReference type="Proteomes" id="UP000535406">
    <property type="component" value="Unassembled WGS sequence"/>
</dbReference>
<dbReference type="AlphaFoldDB" id="A0A7W8DTF4"/>
<organism evidence="1 2">
    <name type="scientific">Shinella fusca</name>
    <dbReference type="NCBI Taxonomy" id="544480"/>
    <lineage>
        <taxon>Bacteria</taxon>
        <taxon>Pseudomonadati</taxon>
        <taxon>Pseudomonadota</taxon>
        <taxon>Alphaproteobacteria</taxon>
        <taxon>Hyphomicrobiales</taxon>
        <taxon>Rhizobiaceae</taxon>
        <taxon>Shinella</taxon>
    </lineage>
</organism>